<name>A0A6A6XC49_9PLEO</name>
<accession>A0A6A6XC49</accession>
<organism evidence="2 3">
    <name type="scientific">Melanomma pulvis-pyrius CBS 109.77</name>
    <dbReference type="NCBI Taxonomy" id="1314802"/>
    <lineage>
        <taxon>Eukaryota</taxon>
        <taxon>Fungi</taxon>
        <taxon>Dikarya</taxon>
        <taxon>Ascomycota</taxon>
        <taxon>Pezizomycotina</taxon>
        <taxon>Dothideomycetes</taxon>
        <taxon>Pleosporomycetidae</taxon>
        <taxon>Pleosporales</taxon>
        <taxon>Melanommataceae</taxon>
        <taxon>Melanomma</taxon>
    </lineage>
</organism>
<evidence type="ECO:0000313" key="2">
    <source>
        <dbReference type="EMBL" id="KAF2793277.1"/>
    </source>
</evidence>
<reference evidence="2" key="1">
    <citation type="journal article" date="2020" name="Stud. Mycol.">
        <title>101 Dothideomycetes genomes: a test case for predicting lifestyles and emergence of pathogens.</title>
        <authorList>
            <person name="Haridas S."/>
            <person name="Albert R."/>
            <person name="Binder M."/>
            <person name="Bloem J."/>
            <person name="Labutti K."/>
            <person name="Salamov A."/>
            <person name="Andreopoulos B."/>
            <person name="Baker S."/>
            <person name="Barry K."/>
            <person name="Bills G."/>
            <person name="Bluhm B."/>
            <person name="Cannon C."/>
            <person name="Castanera R."/>
            <person name="Culley D."/>
            <person name="Daum C."/>
            <person name="Ezra D."/>
            <person name="Gonzalez J."/>
            <person name="Henrissat B."/>
            <person name="Kuo A."/>
            <person name="Liang C."/>
            <person name="Lipzen A."/>
            <person name="Lutzoni F."/>
            <person name="Magnuson J."/>
            <person name="Mondo S."/>
            <person name="Nolan M."/>
            <person name="Ohm R."/>
            <person name="Pangilinan J."/>
            <person name="Park H.-J."/>
            <person name="Ramirez L."/>
            <person name="Alfaro M."/>
            <person name="Sun H."/>
            <person name="Tritt A."/>
            <person name="Yoshinaga Y."/>
            <person name="Zwiers L.-H."/>
            <person name="Turgeon B."/>
            <person name="Goodwin S."/>
            <person name="Spatafora J."/>
            <person name="Crous P."/>
            <person name="Grigoriev I."/>
        </authorList>
    </citation>
    <scope>NUCLEOTIDE SEQUENCE</scope>
    <source>
        <strain evidence="2">CBS 109.77</strain>
    </source>
</reference>
<dbReference type="Proteomes" id="UP000799757">
    <property type="component" value="Unassembled WGS sequence"/>
</dbReference>
<evidence type="ECO:0000256" key="1">
    <source>
        <dbReference type="SAM" id="Phobius"/>
    </source>
</evidence>
<evidence type="ECO:0000313" key="3">
    <source>
        <dbReference type="Proteomes" id="UP000799757"/>
    </source>
</evidence>
<dbReference type="EMBL" id="MU001934">
    <property type="protein sequence ID" value="KAF2793277.1"/>
    <property type="molecule type" value="Genomic_DNA"/>
</dbReference>
<feature type="transmembrane region" description="Helical" evidence="1">
    <location>
        <begin position="55"/>
        <end position="81"/>
    </location>
</feature>
<keyword evidence="1" id="KW-0472">Membrane</keyword>
<protein>
    <submittedName>
        <fullName evidence="2">Uncharacterized protein</fullName>
    </submittedName>
</protein>
<gene>
    <name evidence="2" type="ORF">K505DRAFT_337929</name>
</gene>
<proteinExistence type="predicted"/>
<sequence>MSSGELALALATSSPSSRVFDGASVVGFGLAARRGFLVDTYPAVWMVLSSSSPLAIIIIVNIVVVVVVVVAAIAIAIAAVLPRSWHCERELVACALNVDEGPVGSSGLRGGEVHIKVCILGIRWSSYLGPAHLVTAAWFDLLRSSTAVVWHGRSISSSSLASAQEPWTGEFDGRRK</sequence>
<dbReference type="AlphaFoldDB" id="A0A6A6XC49"/>
<keyword evidence="1" id="KW-0812">Transmembrane</keyword>
<keyword evidence="3" id="KW-1185">Reference proteome</keyword>
<keyword evidence="1" id="KW-1133">Transmembrane helix</keyword>